<dbReference type="AlphaFoldDB" id="A0A060NH59"/>
<dbReference type="HOGENOM" id="CLU_148534_0_0_4"/>
<dbReference type="OrthoDB" id="598110at2"/>
<evidence type="ECO:0000313" key="3">
    <source>
        <dbReference type="Proteomes" id="UP000067461"/>
    </source>
</evidence>
<sequence length="146" mass="16483">MKPRYSQYNPKRKLLTPAQAQARADELGRLADRVRYGGNPEHKKNPGDFGLTPPSDPRQGKSLCDAAQIFRRDEAVKLLQAGLRSGLVSDRMEGEWPKNVWSVTDYGDALEAQLENPELGVYHGYPMPETDPLSHEVLRRWALRNG</sequence>
<proteinExistence type="predicted"/>
<dbReference type="EMBL" id="AP014568">
    <property type="protein sequence ID" value="BAO80377.1"/>
    <property type="molecule type" value="Genomic_DNA"/>
</dbReference>
<feature type="region of interest" description="Disordered" evidence="1">
    <location>
        <begin position="1"/>
        <end position="22"/>
    </location>
</feature>
<feature type="region of interest" description="Disordered" evidence="1">
    <location>
        <begin position="35"/>
        <end position="61"/>
    </location>
</feature>
<dbReference type="GO" id="GO:0016874">
    <property type="term" value="F:ligase activity"/>
    <property type="evidence" value="ECO:0007669"/>
    <property type="project" value="UniProtKB-KW"/>
</dbReference>
<dbReference type="STRING" id="1458425.SRAA_0523"/>
<dbReference type="Proteomes" id="UP000067461">
    <property type="component" value="Chromosome"/>
</dbReference>
<evidence type="ECO:0000256" key="1">
    <source>
        <dbReference type="SAM" id="MobiDB-lite"/>
    </source>
</evidence>
<keyword evidence="3" id="KW-1185">Reference proteome</keyword>
<name>A0A060NH59_9BURK</name>
<dbReference type="RefSeq" id="WP_045530763.1">
    <property type="nucleotide sequence ID" value="NZ_AP014568.1"/>
</dbReference>
<organism evidence="2 3">
    <name type="scientific">Serpentinimonas raichei</name>
    <dbReference type="NCBI Taxonomy" id="1458425"/>
    <lineage>
        <taxon>Bacteria</taxon>
        <taxon>Pseudomonadati</taxon>
        <taxon>Pseudomonadota</taxon>
        <taxon>Betaproteobacteria</taxon>
        <taxon>Burkholderiales</taxon>
        <taxon>Comamonadaceae</taxon>
        <taxon>Serpentinimonas</taxon>
    </lineage>
</organism>
<accession>A0A060NH59</accession>
<dbReference type="KEGG" id="cbaa:SRAA_0523"/>
<protein>
    <submittedName>
        <fullName evidence="2">ATP-dependent DNA ligase</fullName>
    </submittedName>
</protein>
<gene>
    <name evidence="2" type="ORF">SRAA_0523</name>
</gene>
<feature type="compositionally biased region" description="Basic and acidic residues" evidence="1">
    <location>
        <begin position="35"/>
        <end position="46"/>
    </location>
</feature>
<evidence type="ECO:0000313" key="2">
    <source>
        <dbReference type="EMBL" id="BAO80377.1"/>
    </source>
</evidence>
<reference evidence="2 3" key="1">
    <citation type="journal article" date="2014" name="Nat. Commun.">
        <title>Physiological and genomic features of highly alkaliphilic hydrogen-utilizing Betaproteobacteria from a continental serpentinizing site.</title>
        <authorList>
            <person name="Suzuki S."/>
            <person name="Kuenen J.G."/>
            <person name="Schipper K."/>
            <person name="van der Velde S."/>
            <person name="Ishii S."/>
            <person name="Wu A."/>
            <person name="Sorokin D.Y."/>
            <person name="Tenney A."/>
            <person name="Meng X.Y."/>
            <person name="Morrill P.L."/>
            <person name="Kamagata Y."/>
            <person name="Muyzer G."/>
            <person name="Nealson K.H."/>
        </authorList>
    </citation>
    <scope>NUCLEOTIDE SEQUENCE [LARGE SCALE GENOMIC DNA]</scope>
    <source>
        <strain evidence="2 3">A1</strain>
    </source>
</reference>
<keyword evidence="2" id="KW-0436">Ligase</keyword>